<evidence type="ECO:0000313" key="1">
    <source>
        <dbReference type="EMBL" id="KAH6923261.1"/>
    </source>
</evidence>
<keyword evidence="2" id="KW-1185">Reference proteome</keyword>
<organism evidence="1 2">
    <name type="scientific">Hyalomma asiaticum</name>
    <name type="common">Tick</name>
    <dbReference type="NCBI Taxonomy" id="266040"/>
    <lineage>
        <taxon>Eukaryota</taxon>
        <taxon>Metazoa</taxon>
        <taxon>Ecdysozoa</taxon>
        <taxon>Arthropoda</taxon>
        <taxon>Chelicerata</taxon>
        <taxon>Arachnida</taxon>
        <taxon>Acari</taxon>
        <taxon>Parasitiformes</taxon>
        <taxon>Ixodida</taxon>
        <taxon>Ixodoidea</taxon>
        <taxon>Ixodidae</taxon>
        <taxon>Hyalomminae</taxon>
        <taxon>Hyalomma</taxon>
    </lineage>
</organism>
<proteinExistence type="predicted"/>
<dbReference type="EMBL" id="CM023489">
    <property type="protein sequence ID" value="KAH6923261.1"/>
    <property type="molecule type" value="Genomic_DNA"/>
</dbReference>
<reference evidence="1" key="1">
    <citation type="submission" date="2020-05" db="EMBL/GenBank/DDBJ databases">
        <title>Large-scale comparative analyses of tick genomes elucidate their genetic diversity and vector capacities.</title>
        <authorList>
            <person name="Jia N."/>
            <person name="Wang J."/>
            <person name="Shi W."/>
            <person name="Du L."/>
            <person name="Sun Y."/>
            <person name="Zhan W."/>
            <person name="Jiang J."/>
            <person name="Wang Q."/>
            <person name="Zhang B."/>
            <person name="Ji P."/>
            <person name="Sakyi L.B."/>
            <person name="Cui X."/>
            <person name="Yuan T."/>
            <person name="Jiang B."/>
            <person name="Yang W."/>
            <person name="Lam T.T.-Y."/>
            <person name="Chang Q."/>
            <person name="Ding S."/>
            <person name="Wang X."/>
            <person name="Zhu J."/>
            <person name="Ruan X."/>
            <person name="Zhao L."/>
            <person name="Wei J."/>
            <person name="Que T."/>
            <person name="Du C."/>
            <person name="Cheng J."/>
            <person name="Dai P."/>
            <person name="Han X."/>
            <person name="Huang E."/>
            <person name="Gao Y."/>
            <person name="Liu J."/>
            <person name="Shao H."/>
            <person name="Ye R."/>
            <person name="Li L."/>
            <person name="Wei W."/>
            <person name="Wang X."/>
            <person name="Wang C."/>
            <person name="Yang T."/>
            <person name="Huo Q."/>
            <person name="Li W."/>
            <person name="Guo W."/>
            <person name="Chen H."/>
            <person name="Zhou L."/>
            <person name="Ni X."/>
            <person name="Tian J."/>
            <person name="Zhou Y."/>
            <person name="Sheng Y."/>
            <person name="Liu T."/>
            <person name="Pan Y."/>
            <person name="Xia L."/>
            <person name="Li J."/>
            <person name="Zhao F."/>
            <person name="Cao W."/>
        </authorList>
    </citation>
    <scope>NUCLEOTIDE SEQUENCE</scope>
    <source>
        <strain evidence="1">Hyas-2018</strain>
    </source>
</reference>
<protein>
    <submittedName>
        <fullName evidence="1">Uncharacterized protein</fullName>
    </submittedName>
</protein>
<gene>
    <name evidence="1" type="ORF">HPB50_026075</name>
</gene>
<evidence type="ECO:0000313" key="2">
    <source>
        <dbReference type="Proteomes" id="UP000821845"/>
    </source>
</evidence>
<comment type="caution">
    <text evidence="1">The sequence shown here is derived from an EMBL/GenBank/DDBJ whole genome shotgun (WGS) entry which is preliminary data.</text>
</comment>
<name>A0ACB7RN96_HYAAI</name>
<dbReference type="Proteomes" id="UP000821845">
    <property type="component" value="Chromosome 9"/>
</dbReference>
<sequence length="237" mass="26746">MQDLKNVPPGLKYQLTHLTRMFRLCVADILQVSGVRGPFLSQLVALSTSATTTACSFTKGFAENVAFSDRCYPLNATGAAEVTKDATDLYSVHDRLTAVEVKEEPHDSSASTRSELNKGCYKCTTCGKEFAHRYRVLRHVRIHTGDRPFLCHLCPKAFNRKDHLVDHIRAHRGERPFQCHICQKAFTQQTVLSDHLRVHTGDKPYRCHLCNMAFTWRKVLAMHLKSSHGGATRTSHP</sequence>
<accession>A0ACB7RN96</accession>